<dbReference type="InterPro" id="IPR006680">
    <property type="entry name" value="Amidohydro-rel"/>
</dbReference>
<dbReference type="EMBL" id="AP026562">
    <property type="protein sequence ID" value="BDP44064.1"/>
    <property type="molecule type" value="Genomic_DNA"/>
</dbReference>
<keyword evidence="2" id="KW-0614">Plasmid</keyword>
<evidence type="ECO:0000313" key="2">
    <source>
        <dbReference type="EMBL" id="BDP44064.1"/>
    </source>
</evidence>
<evidence type="ECO:0000313" key="3">
    <source>
        <dbReference type="Proteomes" id="UP001064971"/>
    </source>
</evidence>
<geneLocation type="plasmid" evidence="2 3">
    <name>pDAETH-2</name>
</geneLocation>
<proteinExistence type="predicted"/>
<dbReference type="InterPro" id="IPR032466">
    <property type="entry name" value="Metal_Hydrolase"/>
</dbReference>
<keyword evidence="2" id="KW-0378">Hydrolase</keyword>
<dbReference type="Gene3D" id="3.20.20.140">
    <property type="entry name" value="Metal-dependent hydrolases"/>
    <property type="match status" value="1"/>
</dbReference>
<name>A0ABM8AJR2_9DEIO</name>
<protein>
    <submittedName>
        <fullName evidence="2">Hydrolase</fullName>
    </submittedName>
</protein>
<dbReference type="PANTHER" id="PTHR43383">
    <property type="entry name" value="NODULIN 6"/>
    <property type="match status" value="1"/>
</dbReference>
<keyword evidence="3" id="KW-1185">Reference proteome</keyword>
<organism evidence="2 3">
    <name type="scientific">Deinococcus aetherius</name>
    <dbReference type="NCBI Taxonomy" id="200252"/>
    <lineage>
        <taxon>Bacteria</taxon>
        <taxon>Thermotogati</taxon>
        <taxon>Deinococcota</taxon>
        <taxon>Deinococci</taxon>
        <taxon>Deinococcales</taxon>
        <taxon>Deinococcaceae</taxon>
        <taxon>Deinococcus</taxon>
    </lineage>
</organism>
<dbReference type="GO" id="GO:0016787">
    <property type="term" value="F:hydrolase activity"/>
    <property type="evidence" value="ECO:0007669"/>
    <property type="project" value="UniProtKB-KW"/>
</dbReference>
<dbReference type="PANTHER" id="PTHR43383:SF2">
    <property type="entry name" value="AMIDOHYDROLASE 2 FAMILY PROTEIN"/>
    <property type="match status" value="1"/>
</dbReference>
<sequence length="379" mass="42391">MPSDSLGEHVASLPILDHHAHGLFPEAPWRAEPIEPYFTESADPDILARHVPHNLYFRRSIRQLAELYGCDPTPDAVREARQAQDYPALCARLMRETGITLLLMDDGIWPDRLLTVGQMNTLLPTRRVARIETEAAGLLREVPDARAYLKRVEAHFDALAPGLVALKSIAAYRTGLDVKRPEWPDVQRDLDALLRETPPDRTPRLNRKALLDATLHAALRAGLRHGLPVQFHTGYGDPDLDLRLANPLHLRALLEDPELRGLNVVMLHCYPFVREAGYLASVYPGAWLDVGLTIPYTSTHGMVTAWHESLHLTPVTKVLFSTDAQRTPEMYWLAARAGRTTLTRALGETVEAGDLSPGEARWAARRLLHDNAAELYRTG</sequence>
<reference evidence="2" key="1">
    <citation type="submission" date="2022-07" db="EMBL/GenBank/DDBJ databases">
        <title>Complete Genome Sequence of the Radioresistant Bacterium Deinococcus aetherius ST0316, Isolated from the Air Dust collected in Lower Stratosphere above Japan.</title>
        <authorList>
            <person name="Satoh K."/>
            <person name="Hagiwara K."/>
            <person name="Katsumata K."/>
            <person name="Kubo A."/>
            <person name="Yokobori S."/>
            <person name="Yamagishi A."/>
            <person name="Oono Y."/>
            <person name="Narumi I."/>
        </authorList>
    </citation>
    <scope>NUCLEOTIDE SEQUENCE</scope>
    <source>
        <strain evidence="2">ST0316</strain>
        <plasmid evidence="2">pDAETH-2</plasmid>
    </source>
</reference>
<dbReference type="SUPFAM" id="SSF51556">
    <property type="entry name" value="Metallo-dependent hydrolases"/>
    <property type="match status" value="1"/>
</dbReference>
<gene>
    <name evidence="2" type="ORF">DAETH_40330</name>
</gene>
<dbReference type="Pfam" id="PF04909">
    <property type="entry name" value="Amidohydro_2"/>
    <property type="match status" value="1"/>
</dbReference>
<feature type="domain" description="Amidohydrolase-related" evidence="1">
    <location>
        <begin position="224"/>
        <end position="377"/>
    </location>
</feature>
<evidence type="ECO:0000259" key="1">
    <source>
        <dbReference type="Pfam" id="PF04909"/>
    </source>
</evidence>
<accession>A0ABM8AJR2</accession>
<dbReference type="RefSeq" id="WP_264778423.1">
    <property type="nucleotide sequence ID" value="NZ_AP026562.1"/>
</dbReference>
<dbReference type="Proteomes" id="UP001064971">
    <property type="component" value="Plasmid pDAETH-2"/>
</dbReference>